<dbReference type="OrthoDB" id="3213687at2"/>
<gene>
    <name evidence="1" type="ORF">EV193_101885</name>
</gene>
<proteinExistence type="predicted"/>
<reference evidence="1 2" key="1">
    <citation type="submission" date="2019-02" db="EMBL/GenBank/DDBJ databases">
        <title>Genomic Encyclopedia of Type Strains, Phase IV (KMG-IV): sequencing the most valuable type-strain genomes for metagenomic binning, comparative biology and taxonomic classification.</title>
        <authorList>
            <person name="Goeker M."/>
        </authorList>
    </citation>
    <scope>NUCLEOTIDE SEQUENCE [LARGE SCALE GENOMIC DNA]</scope>
    <source>
        <strain evidence="1 2">DSM 101727</strain>
    </source>
</reference>
<name>A0A4Q7L8L2_9PSEU</name>
<dbReference type="CDD" id="cd07821">
    <property type="entry name" value="PYR_PYL_RCAR_like"/>
    <property type="match status" value="1"/>
</dbReference>
<comment type="caution">
    <text evidence="1">The sequence shown here is derived from an EMBL/GenBank/DDBJ whole genome shotgun (WGS) entry which is preliminary data.</text>
</comment>
<dbReference type="AlphaFoldDB" id="A0A4Q7L8L2"/>
<protein>
    <submittedName>
        <fullName evidence="1">Polyketide cyclase/dehydrase/lipid transport protein</fullName>
    </submittedName>
</protein>
<sequence length="150" mass="16485">MAARRFSFELTGTTTADPKTVHSLVAEGPRWTEWGAPLIGHASWAREGVDEPAGVGAIRKVGRWPLLLREETLEHEPGRLHVYTLLSPVVRDYRGEVLLTPRGDGRTLVTWRVAFTERVPLSGLAVSSGTRIVIKHMLGKLIAAAEKSRG</sequence>
<dbReference type="Pfam" id="PF10604">
    <property type="entry name" value="Polyketide_cyc2"/>
    <property type="match status" value="1"/>
</dbReference>
<accession>A0A4Q7L8L2</accession>
<organism evidence="1 2">
    <name type="scientific">Herbihabitans rhizosphaerae</name>
    <dbReference type="NCBI Taxonomy" id="1872711"/>
    <lineage>
        <taxon>Bacteria</taxon>
        <taxon>Bacillati</taxon>
        <taxon>Actinomycetota</taxon>
        <taxon>Actinomycetes</taxon>
        <taxon>Pseudonocardiales</taxon>
        <taxon>Pseudonocardiaceae</taxon>
        <taxon>Herbihabitans</taxon>
    </lineage>
</organism>
<dbReference type="EMBL" id="SGWQ01000001">
    <property type="protein sequence ID" value="RZS45001.1"/>
    <property type="molecule type" value="Genomic_DNA"/>
</dbReference>
<dbReference type="Proteomes" id="UP000294257">
    <property type="component" value="Unassembled WGS sequence"/>
</dbReference>
<keyword evidence="2" id="KW-1185">Reference proteome</keyword>
<evidence type="ECO:0000313" key="2">
    <source>
        <dbReference type="Proteomes" id="UP000294257"/>
    </source>
</evidence>
<dbReference type="InterPro" id="IPR019587">
    <property type="entry name" value="Polyketide_cyclase/dehydratase"/>
</dbReference>
<dbReference type="Gene3D" id="3.30.530.20">
    <property type="match status" value="1"/>
</dbReference>
<dbReference type="SUPFAM" id="SSF55961">
    <property type="entry name" value="Bet v1-like"/>
    <property type="match status" value="1"/>
</dbReference>
<dbReference type="RefSeq" id="WP_130342606.1">
    <property type="nucleotide sequence ID" value="NZ_SGWQ01000001.1"/>
</dbReference>
<dbReference type="InterPro" id="IPR023393">
    <property type="entry name" value="START-like_dom_sf"/>
</dbReference>
<evidence type="ECO:0000313" key="1">
    <source>
        <dbReference type="EMBL" id="RZS45001.1"/>
    </source>
</evidence>